<reference evidence="2 3" key="1">
    <citation type="submission" date="2017-06" db="EMBL/GenBank/DDBJ databases">
        <title>Ant-infecting Ophiocordyceps genomes reveal a high diversity of potential behavioral manipulation genes and a possible major role for enterotoxins.</title>
        <authorList>
            <person name="De Bekker C."/>
            <person name="Evans H.C."/>
            <person name="Brachmann A."/>
            <person name="Hughes D.P."/>
        </authorList>
    </citation>
    <scope>NUCLEOTIDE SEQUENCE [LARGE SCALE GENOMIC DNA]</scope>
    <source>
        <strain evidence="2 3">Map16</strain>
    </source>
</reference>
<comment type="caution">
    <text evidence="2">The sequence shown here is derived from an EMBL/GenBank/DDBJ whole genome shotgun (WGS) entry which is preliminary data.</text>
</comment>
<proteinExistence type="predicted"/>
<keyword evidence="1" id="KW-0472">Membrane</keyword>
<evidence type="ECO:0000313" key="2">
    <source>
        <dbReference type="EMBL" id="PHH80195.1"/>
    </source>
</evidence>
<keyword evidence="1" id="KW-1133">Transmembrane helix</keyword>
<gene>
    <name evidence="2" type="ORF">CDD80_2566</name>
</gene>
<feature type="transmembrane region" description="Helical" evidence="1">
    <location>
        <begin position="44"/>
        <end position="65"/>
    </location>
</feature>
<sequence>MRQNLRVTLDFHHRTFPVPSHAFFPFLLSHLVQHIEALSKSSHLVSHFIVALALVFTPFTPTLFLHRPGVVASKLSIKEASPGTGRETAFSCIDPLACFLPIVFISPHLAHRHRTPHFIKTTSSA</sequence>
<name>A0A2C5ZE63_9HYPO</name>
<keyword evidence="1" id="KW-0812">Transmembrane</keyword>
<organism evidence="2 3">
    <name type="scientific">Ophiocordyceps camponoti-rufipedis</name>
    <dbReference type="NCBI Taxonomy" id="2004952"/>
    <lineage>
        <taxon>Eukaryota</taxon>
        <taxon>Fungi</taxon>
        <taxon>Dikarya</taxon>
        <taxon>Ascomycota</taxon>
        <taxon>Pezizomycotina</taxon>
        <taxon>Sordariomycetes</taxon>
        <taxon>Hypocreomycetidae</taxon>
        <taxon>Hypocreales</taxon>
        <taxon>Ophiocordycipitaceae</taxon>
        <taxon>Ophiocordyceps</taxon>
    </lineage>
</organism>
<dbReference type="Proteomes" id="UP000226431">
    <property type="component" value="Unassembled WGS sequence"/>
</dbReference>
<accession>A0A2C5ZE63</accession>
<dbReference type="EMBL" id="NJES01000023">
    <property type="protein sequence ID" value="PHH80195.1"/>
    <property type="molecule type" value="Genomic_DNA"/>
</dbReference>
<keyword evidence="3" id="KW-1185">Reference proteome</keyword>
<dbReference type="AlphaFoldDB" id="A0A2C5ZE63"/>
<evidence type="ECO:0000256" key="1">
    <source>
        <dbReference type="SAM" id="Phobius"/>
    </source>
</evidence>
<protein>
    <submittedName>
        <fullName evidence="2">Uncharacterized protein</fullName>
    </submittedName>
</protein>
<evidence type="ECO:0000313" key="3">
    <source>
        <dbReference type="Proteomes" id="UP000226431"/>
    </source>
</evidence>